<accession>A0A0T5VUJ0</accession>
<dbReference type="STRING" id="687842.ASU31_05900"/>
<dbReference type="Proteomes" id="UP000051950">
    <property type="component" value="Unassembled WGS sequence"/>
</dbReference>
<comment type="caution">
    <text evidence="2">The sequence shown here is derived from an EMBL/GenBank/DDBJ whole genome shotgun (WGS) entry which is preliminary data.</text>
</comment>
<organism evidence="2 3">
    <name type="scientific">Pedobacter ginsenosidimutans</name>
    <dbReference type="NCBI Taxonomy" id="687842"/>
    <lineage>
        <taxon>Bacteria</taxon>
        <taxon>Pseudomonadati</taxon>
        <taxon>Bacteroidota</taxon>
        <taxon>Sphingobacteriia</taxon>
        <taxon>Sphingobacteriales</taxon>
        <taxon>Sphingobacteriaceae</taxon>
        <taxon>Pedobacter</taxon>
    </lineage>
</organism>
<evidence type="ECO:0000313" key="2">
    <source>
        <dbReference type="EMBL" id="KRT17204.1"/>
    </source>
</evidence>
<dbReference type="RefSeq" id="WP_057931439.1">
    <property type="nucleotide sequence ID" value="NZ_LMZQ01000003.1"/>
</dbReference>
<evidence type="ECO:0000313" key="3">
    <source>
        <dbReference type="Proteomes" id="UP000051950"/>
    </source>
</evidence>
<dbReference type="EMBL" id="LMZQ01000003">
    <property type="protein sequence ID" value="KRT17204.1"/>
    <property type="molecule type" value="Genomic_DNA"/>
</dbReference>
<protein>
    <recommendedName>
        <fullName evidence="4">DUF4397 domain-containing protein</fullName>
    </recommendedName>
</protein>
<evidence type="ECO:0000256" key="1">
    <source>
        <dbReference type="SAM" id="SignalP"/>
    </source>
</evidence>
<name>A0A0T5VUJ0_9SPHI</name>
<reference evidence="2 3" key="1">
    <citation type="submission" date="2015-11" db="EMBL/GenBank/DDBJ databases">
        <title>Sequence of Pedobacter ginsenosidimutans.</title>
        <authorList>
            <person name="Carson E."/>
            <person name="Keyser V."/>
            <person name="Newman J."/>
            <person name="Miller J."/>
        </authorList>
    </citation>
    <scope>NUCLEOTIDE SEQUENCE [LARGE SCALE GENOMIC DNA]</scope>
    <source>
        <strain evidence="2 3">KACC 14530</strain>
    </source>
</reference>
<sequence length="119" mass="12439">MKKLIQLFLFCTVLAVLPLQNTKAENNASKFFSIGLNLSNGTGDNGSIYLYGPTPVSAYFGPSGGSYGPLTAGTYTINIYTAAPGSRTFRFNGQAITTSTGSATFNNVSITSTAFASVN</sequence>
<proteinExistence type="predicted"/>
<keyword evidence="1" id="KW-0732">Signal</keyword>
<dbReference type="OrthoDB" id="767464at2"/>
<evidence type="ECO:0008006" key="4">
    <source>
        <dbReference type="Google" id="ProtNLM"/>
    </source>
</evidence>
<keyword evidence="3" id="KW-1185">Reference proteome</keyword>
<dbReference type="AlphaFoldDB" id="A0A0T5VUJ0"/>
<gene>
    <name evidence="2" type="ORF">ASU31_05900</name>
</gene>
<feature type="chain" id="PRO_5006665790" description="DUF4397 domain-containing protein" evidence="1">
    <location>
        <begin position="25"/>
        <end position="119"/>
    </location>
</feature>
<feature type="signal peptide" evidence="1">
    <location>
        <begin position="1"/>
        <end position="24"/>
    </location>
</feature>